<evidence type="ECO:0000313" key="1">
    <source>
        <dbReference type="EMBL" id="KAJ8129420.1"/>
    </source>
</evidence>
<evidence type="ECO:0000313" key="2">
    <source>
        <dbReference type="Proteomes" id="UP001153332"/>
    </source>
</evidence>
<gene>
    <name evidence="1" type="ORF">O1611_g4211</name>
</gene>
<reference evidence="1" key="1">
    <citation type="submission" date="2022-12" db="EMBL/GenBank/DDBJ databases">
        <title>Genome Sequence of Lasiodiplodia mahajangana.</title>
        <authorList>
            <person name="Buettner E."/>
        </authorList>
    </citation>
    <scope>NUCLEOTIDE SEQUENCE</scope>
    <source>
        <strain evidence="1">VT137</strain>
    </source>
</reference>
<dbReference type="EMBL" id="JAPUUL010000768">
    <property type="protein sequence ID" value="KAJ8129420.1"/>
    <property type="molecule type" value="Genomic_DNA"/>
</dbReference>
<accession>A0ACC2JPK1</accession>
<protein>
    <submittedName>
        <fullName evidence="1">Uncharacterized protein</fullName>
    </submittedName>
</protein>
<comment type="caution">
    <text evidence="1">The sequence shown here is derived from an EMBL/GenBank/DDBJ whole genome shotgun (WGS) entry which is preliminary data.</text>
</comment>
<dbReference type="Proteomes" id="UP001153332">
    <property type="component" value="Unassembled WGS sequence"/>
</dbReference>
<name>A0ACC2JPK1_9PEZI</name>
<organism evidence="1 2">
    <name type="scientific">Lasiodiplodia mahajangana</name>
    <dbReference type="NCBI Taxonomy" id="1108764"/>
    <lineage>
        <taxon>Eukaryota</taxon>
        <taxon>Fungi</taxon>
        <taxon>Dikarya</taxon>
        <taxon>Ascomycota</taxon>
        <taxon>Pezizomycotina</taxon>
        <taxon>Dothideomycetes</taxon>
        <taxon>Dothideomycetes incertae sedis</taxon>
        <taxon>Botryosphaeriales</taxon>
        <taxon>Botryosphaeriaceae</taxon>
        <taxon>Lasiodiplodia</taxon>
    </lineage>
</organism>
<sequence>MAGANANSIDSIDRAAADHAAVIARCFDDTSVWEYEKMLGNGSNGVVLLLRDRGQALPLGKKRAVLKVPIGGNDGRGEIDLLIEIDALQRIRGCAHIIEMIAYCEDIGYANQPRLSPADTVFDALRKSRIDGPGILLDYLENGSLLDLACIGLAYPPEIPDDGKRPELELETIREGVEASLLRHSDIALRNIMIGDRDPTGPLERKHLFLRCVSLYNATTADSHDRKDRLVEKLLLIDFGQLQEAVEPSRAAAYNINQASDAMTSVINASGRADSRRIPILHKGNYTDAYAILPQRGVNHYLYLDTKLRDLIALGMASDIQKVPPLEDMLKAVEEGMAKPASAYIGRESEESDDAVRRVMQTLVFDA</sequence>
<proteinExistence type="predicted"/>
<keyword evidence="2" id="KW-1185">Reference proteome</keyword>